<dbReference type="InterPro" id="IPR012910">
    <property type="entry name" value="Plug_dom"/>
</dbReference>
<dbReference type="InterPro" id="IPR011662">
    <property type="entry name" value="Secretin/TonB_short_N"/>
</dbReference>
<comment type="subcellular location">
    <subcellularLocation>
        <location evidence="1 13">Cell outer membrane</location>
        <topology evidence="1 13">Multi-pass membrane protein</topology>
    </subcellularLocation>
</comment>
<dbReference type="InterPro" id="IPR000531">
    <property type="entry name" value="Beta-barrel_TonB"/>
</dbReference>
<dbReference type="PANTHER" id="PTHR30069">
    <property type="entry name" value="TONB-DEPENDENT OUTER MEMBRANE RECEPTOR"/>
    <property type="match status" value="1"/>
</dbReference>
<dbReference type="InterPro" id="IPR010917">
    <property type="entry name" value="TonB_rcpt_CS"/>
</dbReference>
<sequence length="873" mass="93597">MDDRVRRRTAGAKGRFAYTAALLIGAAIAPTMPASAQGATTSGPRDFAVSGGSLSSALLAFGNQAGLQVSYVPSIARSKVSSGAEGSLTPEGALTRILAGTGLVYHFTDAATVTIEDGRAADGTAEGAVSPDEIELEPIYVTGTGSTVGGGVPDAPDQPYRSIGSTSFVTAEQVDRFRGISAGDLLKSTPGVIAAGNHNGASLGVNIRGMQAMNRVKVTIDGTEQTTSTWRGYLGADDRTYIDQDLIASIGIAKGPSGGAEGAGAIGGVVAFRTLGAKDIVEEGKSFGARLRLGTHDNAVSPRVDSFDQSTDAPGLFDFENGWGNVALATTQENYDLFFAVAKRRSGNYFAGENGPSTWRPPGRNADVPLSYTKPGEEVFNTSSDTQSILAKATFRPTDDQSVEFGFQHYDATFGEAIGSMLTMQDSTWRQTLLADSNVETYNVRYRWDPVGDLIDLRANAFATNVEANTVSVGPAFYLPPWLTPAMRPPAQDRRFSETWTYGVNASNTSRVETGFGGLALDYGGSYTLEDTDGKPYLSGRAYWNDIGVLLQPSIGTREIAGLFTRAEYTPLDWLKISAGLRYDHFAIDEKGPASPYGVYADKEGGRLNPTLGVTLEPVSGLQFYGLYAEGFRPPSLRESIHSDSTLAPNPELQPEIARNWEFGTNVSMEDALFEGDKAGLKAAYFINTYDDYISRVQNPKTGPLEPGEQRPFYSVANIDKASFTGLELSGTYDAGVFFAEGALTYYTDFEFCDAGKPCSSGTLTSDYALNHMMPEISTSLTLGVRLFNEKLTVGGRVLHNGARLGGPPAVVQQTNYWLPYTVFDAFVDYKIHDNVTLNISGENLTDRYYIDALNGWLPSPGRTIRASLTAQF</sequence>
<comment type="caution">
    <text evidence="18">The sequence shown here is derived from an EMBL/GenBank/DDBJ whole genome shotgun (WGS) entry which is preliminary data.</text>
</comment>
<evidence type="ECO:0000256" key="5">
    <source>
        <dbReference type="ARBA" id="ARBA00022496"/>
    </source>
</evidence>
<keyword evidence="3 13" id="KW-0813">Transport</keyword>
<evidence type="ECO:0000256" key="15">
    <source>
        <dbReference type="RuleBase" id="RU003357"/>
    </source>
</evidence>
<dbReference type="PROSITE" id="PS01156">
    <property type="entry name" value="TONB_DEPENDENT_REC_2"/>
    <property type="match status" value="1"/>
</dbReference>
<evidence type="ECO:0000256" key="12">
    <source>
        <dbReference type="ARBA" id="ARBA00023237"/>
    </source>
</evidence>
<dbReference type="Pfam" id="PF07715">
    <property type="entry name" value="Plug"/>
    <property type="match status" value="1"/>
</dbReference>
<accession>A0ABU4RMX8</accession>
<keyword evidence="6 13" id="KW-0812">Transmembrane</keyword>
<dbReference type="Gene3D" id="3.55.50.30">
    <property type="match status" value="1"/>
</dbReference>
<keyword evidence="5" id="KW-0406">Ion transport</keyword>
<dbReference type="Proteomes" id="UP001274321">
    <property type="component" value="Unassembled WGS sequence"/>
</dbReference>
<evidence type="ECO:0000256" key="3">
    <source>
        <dbReference type="ARBA" id="ARBA00022448"/>
    </source>
</evidence>
<evidence type="ECO:0000256" key="10">
    <source>
        <dbReference type="ARBA" id="ARBA00023136"/>
    </source>
</evidence>
<keyword evidence="8" id="KW-0408">Iron</keyword>
<evidence type="ECO:0000256" key="11">
    <source>
        <dbReference type="ARBA" id="ARBA00023170"/>
    </source>
</evidence>
<dbReference type="Gene3D" id="2.40.170.20">
    <property type="entry name" value="TonB-dependent receptor, beta-barrel domain"/>
    <property type="match status" value="1"/>
</dbReference>
<evidence type="ECO:0000256" key="13">
    <source>
        <dbReference type="PROSITE-ProRule" id="PRU01360"/>
    </source>
</evidence>
<dbReference type="PROSITE" id="PS52016">
    <property type="entry name" value="TONB_DEPENDENT_REC_3"/>
    <property type="match status" value="1"/>
</dbReference>
<feature type="chain" id="PRO_5046511545" evidence="16">
    <location>
        <begin position="37"/>
        <end position="873"/>
    </location>
</feature>
<evidence type="ECO:0000256" key="9">
    <source>
        <dbReference type="ARBA" id="ARBA00023077"/>
    </source>
</evidence>
<evidence type="ECO:0000256" key="4">
    <source>
        <dbReference type="ARBA" id="ARBA00022452"/>
    </source>
</evidence>
<proteinExistence type="inferred from homology"/>
<gene>
    <name evidence="18" type="ORF">SCD90_08860</name>
</gene>
<evidence type="ECO:0000256" key="2">
    <source>
        <dbReference type="ARBA" id="ARBA00009810"/>
    </source>
</evidence>
<reference evidence="18 19" key="1">
    <citation type="submission" date="2023-11" db="EMBL/GenBank/DDBJ databases">
        <authorList>
            <person name="Bao R."/>
        </authorList>
    </citation>
    <scope>NUCLEOTIDE SEQUENCE [LARGE SCALE GENOMIC DNA]</scope>
    <source>
        <strain evidence="18 19">PJ23</strain>
    </source>
</reference>
<evidence type="ECO:0000256" key="14">
    <source>
        <dbReference type="PROSITE-ProRule" id="PRU10144"/>
    </source>
</evidence>
<evidence type="ECO:0000256" key="16">
    <source>
        <dbReference type="SAM" id="SignalP"/>
    </source>
</evidence>
<feature type="signal peptide" evidence="16">
    <location>
        <begin position="1"/>
        <end position="36"/>
    </location>
</feature>
<evidence type="ECO:0000256" key="6">
    <source>
        <dbReference type="ARBA" id="ARBA00022692"/>
    </source>
</evidence>
<organism evidence="18 19">
    <name type="scientific">Terrihabitans rhizophilus</name>
    <dbReference type="NCBI Taxonomy" id="3092662"/>
    <lineage>
        <taxon>Bacteria</taxon>
        <taxon>Pseudomonadati</taxon>
        <taxon>Pseudomonadota</taxon>
        <taxon>Alphaproteobacteria</taxon>
        <taxon>Hyphomicrobiales</taxon>
        <taxon>Terrihabitans</taxon>
    </lineage>
</organism>
<feature type="short sequence motif" description="TonB C-terminal box" evidence="14">
    <location>
        <begin position="856"/>
        <end position="873"/>
    </location>
</feature>
<evidence type="ECO:0000256" key="7">
    <source>
        <dbReference type="ARBA" id="ARBA00022729"/>
    </source>
</evidence>
<dbReference type="InterPro" id="IPR011276">
    <property type="entry name" value="TonB_haem/Hb_rcpt"/>
</dbReference>
<keyword evidence="10 13" id="KW-0472">Membrane</keyword>
<keyword evidence="5" id="KW-0410">Iron transport</keyword>
<dbReference type="Gene3D" id="2.170.130.10">
    <property type="entry name" value="TonB-dependent receptor, plug domain"/>
    <property type="match status" value="1"/>
</dbReference>
<dbReference type="CDD" id="cd01347">
    <property type="entry name" value="ligand_gated_channel"/>
    <property type="match status" value="1"/>
</dbReference>
<dbReference type="RefSeq" id="WP_319844293.1">
    <property type="nucleotide sequence ID" value="NZ_JAXAFJ010000004.1"/>
</dbReference>
<evidence type="ECO:0000256" key="1">
    <source>
        <dbReference type="ARBA" id="ARBA00004571"/>
    </source>
</evidence>
<comment type="similarity">
    <text evidence="2 13 15">Belongs to the TonB-dependent receptor family.</text>
</comment>
<keyword evidence="9 15" id="KW-0798">TonB box</keyword>
<keyword evidence="12 13" id="KW-0998">Cell outer membrane</keyword>
<keyword evidence="7 16" id="KW-0732">Signal</keyword>
<dbReference type="Pfam" id="PF00593">
    <property type="entry name" value="TonB_dep_Rec_b-barrel"/>
    <property type="match status" value="1"/>
</dbReference>
<dbReference type="PANTHER" id="PTHR30069:SF41">
    <property type="entry name" value="HEME_HEMOPEXIN UTILIZATION PROTEIN C"/>
    <property type="match status" value="1"/>
</dbReference>
<feature type="domain" description="Secretin/TonB short N-terminal" evidence="17">
    <location>
        <begin position="67"/>
        <end position="118"/>
    </location>
</feature>
<dbReference type="NCBIfam" id="TIGR01785">
    <property type="entry name" value="TonB-hemin"/>
    <property type="match status" value="1"/>
</dbReference>
<dbReference type="SUPFAM" id="SSF56935">
    <property type="entry name" value="Porins"/>
    <property type="match status" value="1"/>
</dbReference>
<dbReference type="InterPro" id="IPR039426">
    <property type="entry name" value="TonB-dep_rcpt-like"/>
</dbReference>
<dbReference type="InterPro" id="IPR036942">
    <property type="entry name" value="Beta-barrel_TonB_sf"/>
</dbReference>
<evidence type="ECO:0000259" key="17">
    <source>
        <dbReference type="SMART" id="SM00965"/>
    </source>
</evidence>
<dbReference type="InterPro" id="IPR037066">
    <property type="entry name" value="Plug_dom_sf"/>
</dbReference>
<dbReference type="EMBL" id="JAXAFJ010000004">
    <property type="protein sequence ID" value="MDX6806174.1"/>
    <property type="molecule type" value="Genomic_DNA"/>
</dbReference>
<dbReference type="SMART" id="SM00965">
    <property type="entry name" value="STN"/>
    <property type="match status" value="1"/>
</dbReference>
<protein>
    <submittedName>
        <fullName evidence="18">TonB-dependent receptor</fullName>
    </submittedName>
</protein>
<evidence type="ECO:0000313" key="19">
    <source>
        <dbReference type="Proteomes" id="UP001274321"/>
    </source>
</evidence>
<keyword evidence="11 18" id="KW-0675">Receptor</keyword>
<name>A0ABU4RMX8_9HYPH</name>
<evidence type="ECO:0000313" key="18">
    <source>
        <dbReference type="EMBL" id="MDX6806174.1"/>
    </source>
</evidence>
<evidence type="ECO:0000256" key="8">
    <source>
        <dbReference type="ARBA" id="ARBA00023004"/>
    </source>
</evidence>
<keyword evidence="4 13" id="KW-1134">Transmembrane beta strand</keyword>
<keyword evidence="19" id="KW-1185">Reference proteome</keyword>